<keyword evidence="14" id="KW-1185">Reference proteome</keyword>
<evidence type="ECO:0000256" key="2">
    <source>
        <dbReference type="ARBA" id="ARBA00022695"/>
    </source>
</evidence>
<comment type="caution">
    <text evidence="13">The sequence shown here is derived from an EMBL/GenBank/DDBJ whole genome shotgun (WGS) entry which is preliminary data.</text>
</comment>
<evidence type="ECO:0000256" key="4">
    <source>
        <dbReference type="ARBA" id="ARBA00022741"/>
    </source>
</evidence>
<accession>A0ABS8NDN6</accession>
<evidence type="ECO:0000256" key="3">
    <source>
        <dbReference type="ARBA" id="ARBA00022723"/>
    </source>
</evidence>
<dbReference type="RefSeq" id="WP_230272015.1">
    <property type="nucleotide sequence ID" value="NZ_JAJKFW010000012.1"/>
</dbReference>
<keyword evidence="8" id="KW-0051">Antiviral defense</keyword>
<evidence type="ECO:0000256" key="8">
    <source>
        <dbReference type="ARBA" id="ARBA00023118"/>
    </source>
</evidence>
<comment type="catalytic activity">
    <reaction evidence="10">
        <text>GTP + ATP = 3',3'-cGAMP + 2 diphosphate</text>
        <dbReference type="Rhea" id="RHEA:35647"/>
        <dbReference type="ChEBI" id="CHEBI:30616"/>
        <dbReference type="ChEBI" id="CHEBI:33019"/>
        <dbReference type="ChEBI" id="CHEBI:37565"/>
        <dbReference type="ChEBI" id="CHEBI:71501"/>
    </reaction>
    <physiologicalReaction direction="left-to-right" evidence="10">
        <dbReference type="Rhea" id="RHEA:35648"/>
    </physiologicalReaction>
</comment>
<dbReference type="EMBL" id="JAJKFW010000012">
    <property type="protein sequence ID" value="MCC9641672.1"/>
    <property type="molecule type" value="Genomic_DNA"/>
</dbReference>
<evidence type="ECO:0000256" key="6">
    <source>
        <dbReference type="ARBA" id="ARBA00022842"/>
    </source>
</evidence>
<name>A0ABS8NDN6_9BACT</name>
<dbReference type="InterPro" id="IPR006116">
    <property type="entry name" value="NT_2-5OAS_ClassI-CCAase"/>
</dbReference>
<evidence type="ECO:0000313" key="13">
    <source>
        <dbReference type="EMBL" id="MCC9641672.1"/>
    </source>
</evidence>
<reference evidence="13" key="1">
    <citation type="submission" date="2021-11" db="EMBL/GenBank/DDBJ databases">
        <title>Genome sequence.</title>
        <authorList>
            <person name="Sun Q."/>
        </authorList>
    </citation>
    <scope>NUCLEOTIDE SEQUENCE</scope>
    <source>
        <strain evidence="13">JC740</strain>
    </source>
</reference>
<dbReference type="Proteomes" id="UP001430306">
    <property type="component" value="Unassembled WGS sequence"/>
</dbReference>
<gene>
    <name evidence="13" type="ORF">LOC71_05250</name>
</gene>
<keyword evidence="5" id="KW-0067">ATP-binding</keyword>
<keyword evidence="6" id="KW-0460">Magnesium</keyword>
<keyword evidence="4" id="KW-0547">Nucleotide-binding</keyword>
<proteinExistence type="predicted"/>
<evidence type="ECO:0000256" key="9">
    <source>
        <dbReference type="ARBA" id="ARBA00044145"/>
    </source>
</evidence>
<evidence type="ECO:0000259" key="12">
    <source>
        <dbReference type="Pfam" id="PF21654"/>
    </source>
</evidence>
<evidence type="ECO:0000313" key="14">
    <source>
        <dbReference type="Proteomes" id="UP001430306"/>
    </source>
</evidence>
<dbReference type="CDD" id="cd05400">
    <property type="entry name" value="NT_2-5OAS_ClassI-CCAase"/>
    <property type="match status" value="1"/>
</dbReference>
<feature type="domain" description="Adenylyl/Guanylyl and SMODS C-terminal sensor" evidence="11">
    <location>
        <begin position="401"/>
        <end position="527"/>
    </location>
</feature>
<dbReference type="InterPro" id="IPR048445">
    <property type="entry name" value="DncV-like_NTFase"/>
</dbReference>
<keyword evidence="7" id="KW-0546">Nucleotide metabolism</keyword>
<dbReference type="Pfam" id="PF18134">
    <property type="entry name" value="AGS_C"/>
    <property type="match status" value="1"/>
</dbReference>
<keyword evidence="1" id="KW-0808">Transferase</keyword>
<evidence type="ECO:0000256" key="7">
    <source>
        <dbReference type="ARBA" id="ARBA00023080"/>
    </source>
</evidence>
<dbReference type="Pfam" id="PF21654">
    <property type="entry name" value="DncV-like_NTFase"/>
    <property type="match status" value="1"/>
</dbReference>
<evidence type="ECO:0000256" key="1">
    <source>
        <dbReference type="ARBA" id="ARBA00022679"/>
    </source>
</evidence>
<keyword evidence="2" id="KW-0548">Nucleotidyltransferase</keyword>
<evidence type="ECO:0000259" key="11">
    <source>
        <dbReference type="Pfam" id="PF18134"/>
    </source>
</evidence>
<organism evidence="13 14">
    <name type="scientific">Rhodopirellula halodulae</name>
    <dbReference type="NCBI Taxonomy" id="2894198"/>
    <lineage>
        <taxon>Bacteria</taxon>
        <taxon>Pseudomonadati</taxon>
        <taxon>Planctomycetota</taxon>
        <taxon>Planctomycetia</taxon>
        <taxon>Pirellulales</taxon>
        <taxon>Pirellulaceae</taxon>
        <taxon>Rhodopirellula</taxon>
    </lineage>
</organism>
<sequence length="527" mass="60004">MHHSVIDNRTLIVNSILHQLAEELDIPPSKYKQAVERYTSVGRWLDGGHYPGAHGEPSIYPQGSFRLGTVVRPIRDGKEANYDIDLACVLPYNKQSTTAKSIRQLVGNRLKEHGTYAEMLDEEGRRCWTLNYAEQDGAGFHMDILPCIPDPQQFSDVEDRHSVQSVALTDLNKDRSVYSWGFTNPAGYADWFRERQQAVFDEVSPLRKRELYLANMEIFASVDDVPDQLVRTPLQRAIQVLKRHRDVRFNGLKNCADSPISIIINTLAALAYQGEPDVYSALANLIDRIQRYQETGLIKCEDDKWVIRNPVNPNENFADRWNDEGSEKADAFFQWIGWLQEDIDEILNASTSKELKRTLVGSFGNDIGARVADAYSTQLVANNSHVKSAFGRTLGKYLRFDVAHREPPRWHVSPTRYQTQIRAKYMRNGFRPTVFRSNSSALPKNVELVFEAVTDVPKPYNVHWQIVNSGQEAAKANDLRGGFYDGKRSGKIREEATRYSGMHWAECFIVKDGVCVSRSGEFVVNIR</sequence>
<evidence type="ECO:0000256" key="10">
    <source>
        <dbReference type="ARBA" id="ARBA00048304"/>
    </source>
</evidence>
<dbReference type="InterPro" id="IPR040511">
    <property type="entry name" value="AGS_C"/>
</dbReference>
<evidence type="ECO:0000256" key="5">
    <source>
        <dbReference type="ARBA" id="ARBA00022840"/>
    </source>
</evidence>
<protein>
    <recommendedName>
        <fullName evidence="9">Cyclic GMP-AMP synthase</fullName>
    </recommendedName>
</protein>
<keyword evidence="3" id="KW-0479">Metal-binding</keyword>
<feature type="domain" description="Cyclic GMP-AMP synthase DncV-like nucleotidyltransferase" evidence="12">
    <location>
        <begin position="58"/>
        <end position="144"/>
    </location>
</feature>